<evidence type="ECO:0000313" key="2">
    <source>
        <dbReference type="Proteomes" id="UP000033423"/>
    </source>
</evidence>
<sequence length="149" mass="17269">MLATEWNDPKNTYAAKFGRVSLYPVERMSPPVHDSILNFYEMWESGELGKGINEIDETIILYFEINEDFNLNLKLDSDILTLPVPVRDAVWKRLNAVQWPSMVNGKSREYKHSVYVLYEWDFGFLQNLNNIPTVASILSCVLDKTIHVL</sequence>
<accession>A0A0F3GPN6</accession>
<evidence type="ECO:0000313" key="1">
    <source>
        <dbReference type="EMBL" id="KJU82653.1"/>
    </source>
</evidence>
<comment type="caution">
    <text evidence="1">The sequence shown here is derived from an EMBL/GenBank/DDBJ whole genome shotgun (WGS) entry which is preliminary data.</text>
</comment>
<proteinExistence type="predicted"/>
<dbReference type="AlphaFoldDB" id="A0A0F3GPN6"/>
<organism evidence="1 2">
    <name type="scientific">Candidatus Magnetobacterium bavaricum</name>
    <dbReference type="NCBI Taxonomy" id="29290"/>
    <lineage>
        <taxon>Bacteria</taxon>
        <taxon>Pseudomonadati</taxon>
        <taxon>Nitrospirota</taxon>
        <taxon>Thermodesulfovibrionia</taxon>
        <taxon>Thermodesulfovibrionales</taxon>
        <taxon>Candidatus Magnetobacteriaceae</taxon>
        <taxon>Candidatus Magnetobacterium</taxon>
    </lineage>
</organism>
<name>A0A0F3GPN6_9BACT</name>
<protein>
    <submittedName>
        <fullName evidence="1">Uncharacterized protein</fullName>
    </submittedName>
</protein>
<keyword evidence="2" id="KW-1185">Reference proteome</keyword>
<dbReference type="EMBL" id="LACI01002224">
    <property type="protein sequence ID" value="KJU82653.1"/>
    <property type="molecule type" value="Genomic_DNA"/>
</dbReference>
<dbReference type="Proteomes" id="UP000033423">
    <property type="component" value="Unassembled WGS sequence"/>
</dbReference>
<reference evidence="1 2" key="1">
    <citation type="submission" date="2015-02" db="EMBL/GenBank/DDBJ databases">
        <title>Single-cell genomics of uncultivated deep-branching MTB reveals a conserved set of magnetosome genes.</title>
        <authorList>
            <person name="Kolinko S."/>
            <person name="Richter M."/>
            <person name="Glockner F.O."/>
            <person name="Brachmann A."/>
            <person name="Schuler D."/>
        </authorList>
    </citation>
    <scope>NUCLEOTIDE SEQUENCE [LARGE SCALE GENOMIC DNA]</scope>
    <source>
        <strain evidence="1">TM-1</strain>
    </source>
</reference>
<gene>
    <name evidence="1" type="ORF">MBAV_005151</name>
</gene>